<organism evidence="2 3">
    <name type="scientific">Caballeronia hypogeia</name>
    <dbReference type="NCBI Taxonomy" id="1777140"/>
    <lineage>
        <taxon>Bacteria</taxon>
        <taxon>Pseudomonadati</taxon>
        <taxon>Pseudomonadota</taxon>
        <taxon>Betaproteobacteria</taxon>
        <taxon>Burkholderiales</taxon>
        <taxon>Burkholderiaceae</taxon>
        <taxon>Caballeronia</taxon>
    </lineage>
</organism>
<feature type="compositionally biased region" description="Polar residues" evidence="1">
    <location>
        <begin position="236"/>
        <end position="245"/>
    </location>
</feature>
<evidence type="ECO:0000313" key="3">
    <source>
        <dbReference type="Proteomes" id="UP000054851"/>
    </source>
</evidence>
<feature type="compositionally biased region" description="Basic and acidic residues" evidence="1">
    <location>
        <begin position="175"/>
        <end position="190"/>
    </location>
</feature>
<dbReference type="Proteomes" id="UP000054851">
    <property type="component" value="Unassembled WGS sequence"/>
</dbReference>
<comment type="caution">
    <text evidence="2">The sequence shown here is derived from an EMBL/GenBank/DDBJ whole genome shotgun (WGS) entry which is preliminary data.</text>
</comment>
<proteinExistence type="predicted"/>
<feature type="compositionally biased region" description="Basic and acidic residues" evidence="1">
    <location>
        <begin position="261"/>
        <end position="277"/>
    </location>
</feature>
<evidence type="ECO:0000313" key="2">
    <source>
        <dbReference type="EMBL" id="SAK82167.1"/>
    </source>
</evidence>
<feature type="region of interest" description="Disordered" evidence="1">
    <location>
        <begin position="226"/>
        <end position="284"/>
    </location>
</feature>
<sequence length="300" mass="34000">MINNTDVRFAIPESIAKAKARLLVELAGGKDALNYLHALEATAQGCGFKGWRDLKRFYEQRAIEKAALPEEMLAYDRDVSDEVRSSRLQNQRSAVQRYLKCEQKRATEFVRIWGLTSSHSSGSSKRKQEARLKSNHGGVQTEPRKPQVEKSESIQSHGVARDAAQRMSKRPAHRPPRETERTQESRRQNAREASPAKARLRPDPLVSGVFLSTADGAPQTTLRVTEEGPQVRRARTQQVHPNGQNARPRRPNPLQTNTFLARREERSLPQVREDGDYTAHVPRAGLSTAVRYKKRRVVEE</sequence>
<accession>A0A158CKY5</accession>
<keyword evidence="3" id="KW-1185">Reference proteome</keyword>
<dbReference type="EMBL" id="FCOA02000023">
    <property type="protein sequence ID" value="SAK82167.1"/>
    <property type="molecule type" value="Genomic_DNA"/>
</dbReference>
<name>A0A158CKY5_9BURK</name>
<feature type="region of interest" description="Disordered" evidence="1">
    <location>
        <begin position="117"/>
        <end position="204"/>
    </location>
</feature>
<dbReference type="OrthoDB" id="9128145at2"/>
<dbReference type="RefSeq" id="WP_061170525.1">
    <property type="nucleotide sequence ID" value="NZ_FCOA02000023.1"/>
</dbReference>
<evidence type="ECO:0000256" key="1">
    <source>
        <dbReference type="SAM" id="MobiDB-lite"/>
    </source>
</evidence>
<dbReference type="AlphaFoldDB" id="A0A158CKY5"/>
<reference evidence="2" key="1">
    <citation type="submission" date="2016-01" db="EMBL/GenBank/DDBJ databases">
        <authorList>
            <person name="Peeters C."/>
        </authorList>
    </citation>
    <scope>NUCLEOTIDE SEQUENCE</scope>
    <source>
        <strain evidence="2">LMG 29322</strain>
    </source>
</reference>
<gene>
    <name evidence="2" type="ORF">AWB79_05440</name>
</gene>
<protein>
    <submittedName>
        <fullName evidence="2">Uncharacterized protein</fullName>
    </submittedName>
</protein>
<feature type="compositionally biased region" description="Basic and acidic residues" evidence="1">
    <location>
        <begin position="142"/>
        <end position="152"/>
    </location>
</feature>